<dbReference type="InParanoid" id="A0A674EAR6"/>
<keyword evidence="10" id="KW-1185">Reference proteome</keyword>
<keyword evidence="3 5" id="KW-1133">Transmembrane helix</keyword>
<dbReference type="InterPro" id="IPR006202">
    <property type="entry name" value="Neur_chan_lig-bd"/>
</dbReference>
<evidence type="ECO:0000256" key="4">
    <source>
        <dbReference type="ARBA" id="ARBA00023136"/>
    </source>
</evidence>
<dbReference type="Proteomes" id="UP000472277">
    <property type="component" value="Chromosome 8"/>
</dbReference>
<comment type="subcellular location">
    <subcellularLocation>
        <location evidence="1">Membrane</location>
        <topology evidence="1">Multi-pass membrane protein</topology>
    </subcellularLocation>
</comment>
<dbReference type="SUPFAM" id="SSF63712">
    <property type="entry name" value="Nicotinic receptor ligand binding domain-like"/>
    <property type="match status" value="1"/>
</dbReference>
<dbReference type="AlphaFoldDB" id="A0A674EAR6"/>
<evidence type="ECO:0000313" key="9">
    <source>
        <dbReference type="Ensembl" id="ENSSTUP00000105034.1"/>
    </source>
</evidence>
<dbReference type="GO" id="GO:0004888">
    <property type="term" value="F:transmembrane signaling receptor activity"/>
    <property type="evidence" value="ECO:0007669"/>
    <property type="project" value="InterPro"/>
</dbReference>
<dbReference type="Pfam" id="PF02931">
    <property type="entry name" value="Neur_chan_LBD"/>
    <property type="match status" value="1"/>
</dbReference>
<dbReference type="InterPro" id="IPR036734">
    <property type="entry name" value="Neur_chan_lig-bd_sf"/>
</dbReference>
<feature type="chain" id="PRO_5025584333" evidence="6">
    <location>
        <begin position="29"/>
        <end position="295"/>
    </location>
</feature>
<feature type="signal peptide" evidence="6">
    <location>
        <begin position="1"/>
        <end position="28"/>
    </location>
</feature>
<dbReference type="GO" id="GO:0005230">
    <property type="term" value="F:extracellular ligand-gated monoatomic ion channel activity"/>
    <property type="evidence" value="ECO:0007669"/>
    <property type="project" value="InterPro"/>
</dbReference>
<feature type="domain" description="Neurotransmitter-gated ion-channel ligand-binding" evidence="7">
    <location>
        <begin position="58"/>
        <end position="119"/>
    </location>
</feature>
<reference evidence="9" key="2">
    <citation type="submission" date="2025-09" db="UniProtKB">
        <authorList>
            <consortium name="Ensembl"/>
        </authorList>
    </citation>
    <scope>IDENTIFICATION</scope>
</reference>
<sequence length="295" mass="34122">AKHWEKKVQVRVMLALSRLVSLVQHTHTLSTQNIKNTCSDQIYPAEKVLRIPPNKVWQTPVPIQITFHACVSVAYFPFDWQSCIVVFRSYTYNSSEVDLQYALDENGEELQEIDENAFIGYWVIMFKPSLYHLPDNTEKMTLTITVLIADTVSMLLTDKVPETSLAIPLVVNYVMFTMIVVTFSVILSVVVLNLHHCFYFFHHIPSWSEVYIHSISIWSESTVQLQRFFDSDNYCLILPPDLKSAIAAVTYMAEQLKKQDGTDWQYIAIVVDRLFLWLFVIILNYTPDEPFPLGL</sequence>
<organism evidence="9 10">
    <name type="scientific">Salmo trutta</name>
    <name type="common">Brown trout</name>
    <dbReference type="NCBI Taxonomy" id="8032"/>
    <lineage>
        <taxon>Eukaryota</taxon>
        <taxon>Metazoa</taxon>
        <taxon>Chordata</taxon>
        <taxon>Craniata</taxon>
        <taxon>Vertebrata</taxon>
        <taxon>Euteleostomi</taxon>
        <taxon>Actinopterygii</taxon>
        <taxon>Neopterygii</taxon>
        <taxon>Teleostei</taxon>
        <taxon>Protacanthopterygii</taxon>
        <taxon>Salmoniformes</taxon>
        <taxon>Salmonidae</taxon>
        <taxon>Salmoninae</taxon>
        <taxon>Salmo</taxon>
    </lineage>
</organism>
<dbReference type="Ensembl" id="ENSSTUT00000112632.1">
    <property type="protein sequence ID" value="ENSSTUP00000105034.1"/>
    <property type="gene ID" value="ENSSTUG00000046886.1"/>
</dbReference>
<dbReference type="Gene3D" id="2.70.170.10">
    <property type="entry name" value="Neurotransmitter-gated ion-channel ligand-binding domain"/>
    <property type="match status" value="1"/>
</dbReference>
<reference evidence="9" key="1">
    <citation type="submission" date="2025-08" db="UniProtKB">
        <authorList>
            <consortium name="Ensembl"/>
        </authorList>
    </citation>
    <scope>IDENTIFICATION</scope>
</reference>
<dbReference type="SUPFAM" id="SSF90112">
    <property type="entry name" value="Neurotransmitter-gated ion-channel transmembrane pore"/>
    <property type="match status" value="1"/>
</dbReference>
<accession>A0A674EAR6</accession>
<evidence type="ECO:0000256" key="3">
    <source>
        <dbReference type="ARBA" id="ARBA00022989"/>
    </source>
</evidence>
<dbReference type="InterPro" id="IPR006201">
    <property type="entry name" value="Neur_channel"/>
</dbReference>
<dbReference type="InterPro" id="IPR038050">
    <property type="entry name" value="Neuro_actylchol_rec"/>
</dbReference>
<dbReference type="PANTHER" id="PTHR18945">
    <property type="entry name" value="NEUROTRANSMITTER GATED ION CHANNEL"/>
    <property type="match status" value="1"/>
</dbReference>
<feature type="transmembrane region" description="Helical" evidence="5">
    <location>
        <begin position="169"/>
        <end position="194"/>
    </location>
</feature>
<dbReference type="GeneTree" id="ENSGT00940000158661"/>
<evidence type="ECO:0000259" key="8">
    <source>
        <dbReference type="Pfam" id="PF02932"/>
    </source>
</evidence>
<evidence type="ECO:0000256" key="2">
    <source>
        <dbReference type="ARBA" id="ARBA00022692"/>
    </source>
</evidence>
<dbReference type="OMA" id="CIVVFRS"/>
<evidence type="ECO:0000259" key="7">
    <source>
        <dbReference type="Pfam" id="PF02931"/>
    </source>
</evidence>
<keyword evidence="4 5" id="KW-0472">Membrane</keyword>
<evidence type="ECO:0000256" key="1">
    <source>
        <dbReference type="ARBA" id="ARBA00004141"/>
    </source>
</evidence>
<name>A0A674EAR6_SALTR</name>
<keyword evidence="6" id="KW-0732">Signal</keyword>
<dbReference type="GO" id="GO:0016020">
    <property type="term" value="C:membrane"/>
    <property type="evidence" value="ECO:0007669"/>
    <property type="project" value="UniProtKB-SubCell"/>
</dbReference>
<dbReference type="InterPro" id="IPR006029">
    <property type="entry name" value="Neurotrans-gated_channel_TM"/>
</dbReference>
<dbReference type="InterPro" id="IPR036719">
    <property type="entry name" value="Neuro-gated_channel_TM_sf"/>
</dbReference>
<dbReference type="Pfam" id="PF02932">
    <property type="entry name" value="Neur_chan_memb"/>
    <property type="match status" value="1"/>
</dbReference>
<evidence type="ECO:0000256" key="5">
    <source>
        <dbReference type="SAM" id="Phobius"/>
    </source>
</evidence>
<protein>
    <submittedName>
        <fullName evidence="9">Cholinergic receptor, nicotinic, beta 1 (muscle) like</fullName>
    </submittedName>
</protein>
<keyword evidence="2 5" id="KW-0812">Transmembrane</keyword>
<gene>
    <name evidence="9" type="primary">CHRNB1</name>
</gene>
<evidence type="ECO:0000313" key="10">
    <source>
        <dbReference type="Proteomes" id="UP000472277"/>
    </source>
</evidence>
<dbReference type="Gene3D" id="1.20.58.390">
    <property type="entry name" value="Neurotransmitter-gated ion-channel transmembrane domain"/>
    <property type="match status" value="2"/>
</dbReference>
<proteinExistence type="predicted"/>
<evidence type="ECO:0000256" key="6">
    <source>
        <dbReference type="SAM" id="SignalP"/>
    </source>
</evidence>
<feature type="domain" description="Neurotransmitter-gated ion-channel transmembrane" evidence="8">
    <location>
        <begin position="131"/>
        <end position="197"/>
    </location>
</feature>